<comment type="subcellular location">
    <subcellularLocation>
        <location evidence="1 12 13">Cytoplasm</location>
    </subcellularLocation>
</comment>
<dbReference type="RefSeq" id="WP_011244868.1">
    <property type="nucleotide sequence ID" value="NZ_BOQQ01000004.1"/>
</dbReference>
<dbReference type="GO" id="GO:0006260">
    <property type="term" value="P:DNA replication"/>
    <property type="evidence" value="ECO:0007669"/>
    <property type="project" value="UniProtKB-UniRule"/>
</dbReference>
<evidence type="ECO:0000256" key="12">
    <source>
        <dbReference type="HAMAP-Rule" id="MF_00365"/>
    </source>
</evidence>
<evidence type="ECO:0000256" key="2">
    <source>
        <dbReference type="ARBA" id="ARBA00008016"/>
    </source>
</evidence>
<comment type="function">
    <text evidence="12 13">The RecF protein is involved in DNA metabolism; it is required for DNA replication and normal SOS inducibility. RecF binds preferentially to single-stranded, linear DNA. It also seems to bind ATP.</text>
</comment>
<dbReference type="GO" id="GO:0005524">
    <property type="term" value="F:ATP binding"/>
    <property type="evidence" value="ECO:0007669"/>
    <property type="project" value="UniProtKB-UniRule"/>
</dbReference>
<evidence type="ECO:0000256" key="13">
    <source>
        <dbReference type="RuleBase" id="RU000578"/>
    </source>
</evidence>
<dbReference type="InterPro" id="IPR018078">
    <property type="entry name" value="DNA-binding_RecF_CS"/>
</dbReference>
<dbReference type="SUPFAM" id="SSF52540">
    <property type="entry name" value="P-loop containing nucleoside triphosphate hydrolases"/>
    <property type="match status" value="1"/>
</dbReference>
<accession>A0A268NV80</accession>
<dbReference type="InterPro" id="IPR042174">
    <property type="entry name" value="RecF_2"/>
</dbReference>
<dbReference type="PANTHER" id="PTHR32182:SF0">
    <property type="entry name" value="DNA REPLICATION AND REPAIR PROTEIN RECF"/>
    <property type="match status" value="1"/>
</dbReference>
<keyword evidence="5 12" id="KW-0235">DNA replication</keyword>
<dbReference type="AlphaFoldDB" id="A0A268NV80"/>
<comment type="similarity">
    <text evidence="2 12 13">Belongs to the RecF family.</text>
</comment>
<dbReference type="GO" id="GO:0005737">
    <property type="term" value="C:cytoplasm"/>
    <property type="evidence" value="ECO:0007669"/>
    <property type="project" value="UniProtKB-SubCell"/>
</dbReference>
<dbReference type="Proteomes" id="UP000216207">
    <property type="component" value="Unassembled WGS sequence"/>
</dbReference>
<evidence type="ECO:0000256" key="6">
    <source>
        <dbReference type="ARBA" id="ARBA00022741"/>
    </source>
</evidence>
<dbReference type="InterPro" id="IPR027417">
    <property type="entry name" value="P-loop_NTPase"/>
</dbReference>
<keyword evidence="7 12" id="KW-0227">DNA damage</keyword>
<dbReference type="PANTHER" id="PTHR32182">
    <property type="entry name" value="DNA REPLICATION AND REPAIR PROTEIN RECF"/>
    <property type="match status" value="1"/>
</dbReference>
<dbReference type="GO" id="GO:0006302">
    <property type="term" value="P:double-strand break repair"/>
    <property type="evidence" value="ECO:0007669"/>
    <property type="project" value="TreeGrafter"/>
</dbReference>
<reference evidence="15 16" key="1">
    <citation type="submission" date="2017-07" db="EMBL/GenBank/DDBJ databases">
        <title>Isolation and whole genome analysis of endospore-forming bacteria from heroin.</title>
        <authorList>
            <person name="Kalinowski J."/>
            <person name="Ahrens B."/>
            <person name="Al-Dilaimi A."/>
            <person name="Winkler A."/>
            <person name="Wibberg D."/>
            <person name="Schleenbecker U."/>
            <person name="Ruckert C."/>
            <person name="Wolfel R."/>
            <person name="Grass G."/>
        </authorList>
    </citation>
    <scope>NUCLEOTIDE SEQUENCE [LARGE SCALE GENOMIC DNA]</scope>
    <source>
        <strain evidence="15 16">7539</strain>
    </source>
</reference>
<evidence type="ECO:0000259" key="14">
    <source>
        <dbReference type="Pfam" id="PF02463"/>
    </source>
</evidence>
<name>A0A268NV80_SHOCL</name>
<proteinExistence type="inferred from homology"/>
<sequence>MIIHTLELSSYRNYSKTAVVFGEKINVFVGENAQGKTNLLEAIYVVALAKSHRTQKDKEMIGFEEPFARIHAKAEKRTGEVELDIILSAKGKKGKINGLEQRRLSDYVGTLNVVMFAPEDLDLVKGSPQVRRRFIDMELGQISPVYLNSLSLYGKILKQRNVLLKNMQQKRSQNYAMVDVLTEQLIDKAAFVMKKRAEFISRLEEWATPIHQSISRGKEMLTLSYIPSIEVSDIENMSKIKEDLYKAYETKRETEVRRGTTLFGPHRDDVSFSVNGLDVQSYGSQGQQRTTALSVKLAEIDLIYAEIGDYPILLLDDVLSELDNYRQSHLLEAIQARVQTFVTTTSTSGLDDSVLAEACLFSVDQGTVKRLE</sequence>
<dbReference type="SMR" id="A0A268NV80"/>
<dbReference type="GO" id="GO:0003697">
    <property type="term" value="F:single-stranded DNA binding"/>
    <property type="evidence" value="ECO:0007669"/>
    <property type="project" value="UniProtKB-UniRule"/>
</dbReference>
<evidence type="ECO:0000256" key="10">
    <source>
        <dbReference type="ARBA" id="ARBA00023204"/>
    </source>
</evidence>
<dbReference type="HAMAP" id="MF_00365">
    <property type="entry name" value="RecF"/>
    <property type="match status" value="1"/>
</dbReference>
<dbReference type="Gene3D" id="1.20.1050.90">
    <property type="entry name" value="RecF/RecN/SMC, N-terminal domain"/>
    <property type="match status" value="1"/>
</dbReference>
<dbReference type="PROSITE" id="PS00618">
    <property type="entry name" value="RECF_2"/>
    <property type="match status" value="1"/>
</dbReference>
<comment type="caution">
    <text evidence="15">The sequence shown here is derived from an EMBL/GenBank/DDBJ whole genome shotgun (WGS) entry which is preliminary data.</text>
</comment>
<keyword evidence="6 12" id="KW-0547">Nucleotide-binding</keyword>
<dbReference type="FunFam" id="1.20.1050.90:FF:000002">
    <property type="entry name" value="DNA replication and repair protein RecF"/>
    <property type="match status" value="1"/>
</dbReference>
<keyword evidence="8 12" id="KW-0067">ATP-binding</keyword>
<keyword evidence="11 12" id="KW-0742">SOS response</keyword>
<dbReference type="Pfam" id="PF02463">
    <property type="entry name" value="SMC_N"/>
    <property type="match status" value="1"/>
</dbReference>
<dbReference type="InterPro" id="IPR001238">
    <property type="entry name" value="DNA-binding_RecF"/>
</dbReference>
<feature type="domain" description="RecF/RecN/SMC N-terminal" evidence="14">
    <location>
        <begin position="3"/>
        <end position="349"/>
    </location>
</feature>
<evidence type="ECO:0000313" key="15">
    <source>
        <dbReference type="EMBL" id="PAE87159.1"/>
    </source>
</evidence>
<dbReference type="GO" id="GO:0000731">
    <property type="term" value="P:DNA synthesis involved in DNA repair"/>
    <property type="evidence" value="ECO:0007669"/>
    <property type="project" value="TreeGrafter"/>
</dbReference>
<evidence type="ECO:0000256" key="11">
    <source>
        <dbReference type="ARBA" id="ARBA00023236"/>
    </source>
</evidence>
<dbReference type="CDD" id="cd03242">
    <property type="entry name" value="ABC_RecF"/>
    <property type="match status" value="1"/>
</dbReference>
<dbReference type="EMBL" id="NPCC01000039">
    <property type="protein sequence ID" value="PAE87159.1"/>
    <property type="molecule type" value="Genomic_DNA"/>
</dbReference>
<dbReference type="NCBIfam" id="TIGR00611">
    <property type="entry name" value="recf"/>
    <property type="match status" value="1"/>
</dbReference>
<keyword evidence="10 12" id="KW-0234">DNA repair</keyword>
<dbReference type="PROSITE" id="PS00617">
    <property type="entry name" value="RECF_1"/>
    <property type="match status" value="1"/>
</dbReference>
<evidence type="ECO:0000256" key="5">
    <source>
        <dbReference type="ARBA" id="ARBA00022705"/>
    </source>
</evidence>
<evidence type="ECO:0000256" key="4">
    <source>
        <dbReference type="ARBA" id="ARBA00022490"/>
    </source>
</evidence>
<evidence type="ECO:0000313" key="16">
    <source>
        <dbReference type="Proteomes" id="UP000216207"/>
    </source>
</evidence>
<feature type="binding site" evidence="12">
    <location>
        <begin position="30"/>
        <end position="37"/>
    </location>
    <ligand>
        <name>ATP</name>
        <dbReference type="ChEBI" id="CHEBI:30616"/>
    </ligand>
</feature>
<evidence type="ECO:0000256" key="1">
    <source>
        <dbReference type="ARBA" id="ARBA00004496"/>
    </source>
</evidence>
<gene>
    <name evidence="12" type="primary">recF</name>
    <name evidence="15" type="ORF">CHH72_19910</name>
</gene>
<dbReference type="Gene3D" id="3.40.50.300">
    <property type="entry name" value="P-loop containing nucleotide triphosphate hydrolases"/>
    <property type="match status" value="1"/>
</dbReference>
<dbReference type="OMA" id="GESWSYA"/>
<evidence type="ECO:0000256" key="9">
    <source>
        <dbReference type="ARBA" id="ARBA00023125"/>
    </source>
</evidence>
<keyword evidence="4 12" id="KW-0963">Cytoplasm</keyword>
<organism evidence="15 16">
    <name type="scientific">Shouchella clausii</name>
    <name type="common">Alkalihalobacillus clausii</name>
    <dbReference type="NCBI Taxonomy" id="79880"/>
    <lineage>
        <taxon>Bacteria</taxon>
        <taxon>Bacillati</taxon>
        <taxon>Bacillota</taxon>
        <taxon>Bacilli</taxon>
        <taxon>Bacillales</taxon>
        <taxon>Bacillaceae</taxon>
        <taxon>Shouchella</taxon>
    </lineage>
</organism>
<protein>
    <recommendedName>
        <fullName evidence="3 12">DNA replication and repair protein RecF</fullName>
    </recommendedName>
</protein>
<evidence type="ECO:0000256" key="3">
    <source>
        <dbReference type="ARBA" id="ARBA00020170"/>
    </source>
</evidence>
<evidence type="ECO:0000256" key="7">
    <source>
        <dbReference type="ARBA" id="ARBA00022763"/>
    </source>
</evidence>
<evidence type="ECO:0000256" key="8">
    <source>
        <dbReference type="ARBA" id="ARBA00022840"/>
    </source>
</evidence>
<dbReference type="InterPro" id="IPR003395">
    <property type="entry name" value="RecF/RecN/SMC_N"/>
</dbReference>
<dbReference type="GO" id="GO:0009432">
    <property type="term" value="P:SOS response"/>
    <property type="evidence" value="ECO:0007669"/>
    <property type="project" value="UniProtKB-UniRule"/>
</dbReference>
<keyword evidence="9 12" id="KW-0238">DNA-binding</keyword>